<evidence type="ECO:0000256" key="1">
    <source>
        <dbReference type="ARBA" id="ARBA00000971"/>
    </source>
</evidence>
<sequence length="264" mass="28154">MLKKTLLGVGLALSLFGVAACGSADQEASRGATSSATEQQSPGAAGQAPGAGEQPEMPEPDLAGIPEVVAEVNGEQIGKEDFVAAYEGQFQQMAMQAQMAGEDLDQDQLKKQTAENLVGTELLVQEADRRELTATQEQMDSTLDELAQQNGLGSAEEFLNALGEQGMPEDEVRAQLEMQVKLDQLVAEEAGDTAPTEDELRALYDQMVGQQEQLAPEGGEGAETPPFEEMRPQLEQQLRSQKEGEAAQALVGELREGADVTIHV</sequence>
<dbReference type="InterPro" id="IPR050245">
    <property type="entry name" value="PrsA_foldase"/>
</dbReference>
<dbReference type="EMBL" id="WHPC01000010">
    <property type="protein sequence ID" value="MPV36364.1"/>
    <property type="molecule type" value="Genomic_DNA"/>
</dbReference>
<keyword evidence="4" id="KW-0697">Rotamase</keyword>
<gene>
    <name evidence="8" type="ORF">GB881_04740</name>
</gene>
<dbReference type="EC" id="5.2.1.8" evidence="2"/>
<dbReference type="PANTHER" id="PTHR47245:SF1">
    <property type="entry name" value="FOLDASE PROTEIN PRSA"/>
    <property type="match status" value="1"/>
</dbReference>
<keyword evidence="5 8" id="KW-0413">Isomerase</keyword>
<dbReference type="SUPFAM" id="SSF109998">
    <property type="entry name" value="Triger factor/SurA peptide-binding domain-like"/>
    <property type="match status" value="1"/>
</dbReference>
<dbReference type="Proteomes" id="UP000437709">
    <property type="component" value="Unassembled WGS sequence"/>
</dbReference>
<evidence type="ECO:0000256" key="3">
    <source>
        <dbReference type="ARBA" id="ARBA00022729"/>
    </source>
</evidence>
<evidence type="ECO:0000256" key="6">
    <source>
        <dbReference type="SAM" id="MobiDB-lite"/>
    </source>
</evidence>
<dbReference type="RefSeq" id="WP_152196148.1">
    <property type="nucleotide sequence ID" value="NZ_VUKD01000004.1"/>
</dbReference>
<evidence type="ECO:0000313" key="9">
    <source>
        <dbReference type="Proteomes" id="UP000437709"/>
    </source>
</evidence>
<dbReference type="Gene3D" id="1.10.4030.10">
    <property type="entry name" value="Porin chaperone SurA, peptide-binding domain"/>
    <property type="match status" value="1"/>
</dbReference>
<evidence type="ECO:0000256" key="7">
    <source>
        <dbReference type="SAM" id="SignalP"/>
    </source>
</evidence>
<feature type="region of interest" description="Disordered" evidence="6">
    <location>
        <begin position="209"/>
        <end position="246"/>
    </location>
</feature>
<feature type="region of interest" description="Disordered" evidence="6">
    <location>
        <begin position="24"/>
        <end position="65"/>
    </location>
</feature>
<dbReference type="Pfam" id="PF13624">
    <property type="entry name" value="SurA_N_3"/>
    <property type="match status" value="1"/>
</dbReference>
<keyword evidence="3 7" id="KW-0732">Signal</keyword>
<dbReference type="InterPro" id="IPR027304">
    <property type="entry name" value="Trigger_fact/SurA_dom_sf"/>
</dbReference>
<evidence type="ECO:0000313" key="8">
    <source>
        <dbReference type="EMBL" id="MPV36364.1"/>
    </source>
</evidence>
<proteinExistence type="predicted"/>
<evidence type="ECO:0000256" key="2">
    <source>
        <dbReference type="ARBA" id="ARBA00013194"/>
    </source>
</evidence>
<comment type="caution">
    <text evidence="8">The sequence shown here is derived from an EMBL/GenBank/DDBJ whole genome shotgun (WGS) entry which is preliminary data.</text>
</comment>
<evidence type="ECO:0000256" key="5">
    <source>
        <dbReference type="ARBA" id="ARBA00023235"/>
    </source>
</evidence>
<feature type="compositionally biased region" description="Low complexity" evidence="6">
    <location>
        <begin position="38"/>
        <end position="55"/>
    </location>
</feature>
<feature type="chain" id="PRO_5039465955" description="peptidylprolyl isomerase" evidence="7">
    <location>
        <begin position="20"/>
        <end position="264"/>
    </location>
</feature>
<feature type="signal peptide" evidence="7">
    <location>
        <begin position="1"/>
        <end position="19"/>
    </location>
</feature>
<dbReference type="GO" id="GO:0003755">
    <property type="term" value="F:peptidyl-prolyl cis-trans isomerase activity"/>
    <property type="evidence" value="ECO:0007669"/>
    <property type="project" value="UniProtKB-KW"/>
</dbReference>
<protein>
    <recommendedName>
        <fullName evidence="2">peptidylprolyl isomerase</fullName>
        <ecNumber evidence="2">5.2.1.8</ecNumber>
    </recommendedName>
</protein>
<comment type="catalytic activity">
    <reaction evidence="1">
        <text>[protein]-peptidylproline (omega=180) = [protein]-peptidylproline (omega=0)</text>
        <dbReference type="Rhea" id="RHEA:16237"/>
        <dbReference type="Rhea" id="RHEA-COMP:10747"/>
        <dbReference type="Rhea" id="RHEA-COMP:10748"/>
        <dbReference type="ChEBI" id="CHEBI:83833"/>
        <dbReference type="ChEBI" id="CHEBI:83834"/>
        <dbReference type="EC" id="5.2.1.8"/>
    </reaction>
</comment>
<organism evidence="8 9">
    <name type="scientific">Georgenia subflava</name>
    <dbReference type="NCBI Taxonomy" id="1622177"/>
    <lineage>
        <taxon>Bacteria</taxon>
        <taxon>Bacillati</taxon>
        <taxon>Actinomycetota</taxon>
        <taxon>Actinomycetes</taxon>
        <taxon>Micrococcales</taxon>
        <taxon>Bogoriellaceae</taxon>
        <taxon>Georgenia</taxon>
    </lineage>
</organism>
<dbReference type="PANTHER" id="PTHR47245">
    <property type="entry name" value="PEPTIDYLPROLYL ISOMERASE"/>
    <property type="match status" value="1"/>
</dbReference>
<keyword evidence="9" id="KW-1185">Reference proteome</keyword>
<dbReference type="PROSITE" id="PS51257">
    <property type="entry name" value="PROKAR_LIPOPROTEIN"/>
    <property type="match status" value="1"/>
</dbReference>
<reference evidence="8 9" key="1">
    <citation type="submission" date="2019-10" db="EMBL/GenBank/DDBJ databases">
        <title>Georgenia wutianyii sp. nov. and Georgenia yuyongxinii sp. nov. isolated from plateau pika (Ochotona curzoniae) in the Qinghai-Tibet plateau of China.</title>
        <authorList>
            <person name="Tian Z."/>
        </authorList>
    </citation>
    <scope>NUCLEOTIDE SEQUENCE [LARGE SCALE GENOMIC DNA]</scope>
    <source>
        <strain evidence="8 9">JCM 19765</strain>
    </source>
</reference>
<evidence type="ECO:0000256" key="4">
    <source>
        <dbReference type="ARBA" id="ARBA00023110"/>
    </source>
</evidence>
<name>A0A6N7EM87_9MICO</name>
<accession>A0A6N7EM87</accession>
<dbReference type="OrthoDB" id="4775280at2"/>
<dbReference type="AlphaFoldDB" id="A0A6N7EM87"/>